<dbReference type="OrthoDB" id="9782542at2"/>
<feature type="transmembrane region" description="Helical" evidence="12">
    <location>
        <begin position="20"/>
        <end position="38"/>
    </location>
</feature>
<keyword evidence="5" id="KW-0735">Signal-anchor</keyword>
<evidence type="ECO:0000256" key="9">
    <source>
        <dbReference type="ARBA" id="ARBA00023163"/>
    </source>
</evidence>
<evidence type="ECO:0000256" key="8">
    <source>
        <dbReference type="ARBA" id="ARBA00023136"/>
    </source>
</evidence>
<dbReference type="Proteomes" id="UP000198584">
    <property type="component" value="Unassembled WGS sequence"/>
</dbReference>
<evidence type="ECO:0000256" key="10">
    <source>
        <dbReference type="ARBA" id="ARBA00037178"/>
    </source>
</evidence>
<dbReference type="PANTHER" id="PTHR33392:SF8">
    <property type="entry name" value="REGULATORY PROTEIN MSRR"/>
    <property type="match status" value="1"/>
</dbReference>
<comment type="similarity">
    <text evidence="2">Belongs to the LytR/CpsA/Psr (LCP) family.</text>
</comment>
<dbReference type="NCBIfam" id="TIGR00350">
    <property type="entry name" value="lytR_cpsA_psr"/>
    <property type="match status" value="1"/>
</dbReference>
<organism evidence="14 15">
    <name type="scientific">Thalassobacillus cyri</name>
    <dbReference type="NCBI Taxonomy" id="571932"/>
    <lineage>
        <taxon>Bacteria</taxon>
        <taxon>Bacillati</taxon>
        <taxon>Bacillota</taxon>
        <taxon>Bacilli</taxon>
        <taxon>Bacillales</taxon>
        <taxon>Bacillaceae</taxon>
        <taxon>Thalassobacillus</taxon>
    </lineage>
</organism>
<dbReference type="EMBL" id="FNQR01000001">
    <property type="protein sequence ID" value="SDZ74898.1"/>
    <property type="molecule type" value="Genomic_DNA"/>
</dbReference>
<keyword evidence="9" id="KW-0804">Transcription</keyword>
<keyword evidence="7" id="KW-0805">Transcription regulation</keyword>
<reference evidence="14 15" key="1">
    <citation type="submission" date="2016-10" db="EMBL/GenBank/DDBJ databases">
        <authorList>
            <person name="de Groot N.N."/>
        </authorList>
    </citation>
    <scope>NUCLEOTIDE SEQUENCE [LARGE SCALE GENOMIC DNA]</scope>
    <source>
        <strain evidence="14 15">CCM7597</strain>
    </source>
</reference>
<keyword evidence="15" id="KW-1185">Reference proteome</keyword>
<evidence type="ECO:0000259" key="13">
    <source>
        <dbReference type="Pfam" id="PF03816"/>
    </source>
</evidence>
<keyword evidence="6 12" id="KW-1133">Transmembrane helix</keyword>
<accession>A0A1H3VL86</accession>
<evidence type="ECO:0000313" key="15">
    <source>
        <dbReference type="Proteomes" id="UP000198584"/>
    </source>
</evidence>
<evidence type="ECO:0000256" key="4">
    <source>
        <dbReference type="ARBA" id="ARBA00022692"/>
    </source>
</evidence>
<dbReference type="GO" id="GO:0071555">
    <property type="term" value="P:cell wall organization"/>
    <property type="evidence" value="ECO:0007669"/>
    <property type="project" value="UniProtKB-KW"/>
</dbReference>
<dbReference type="PANTHER" id="PTHR33392">
    <property type="entry name" value="POLYISOPRENYL-TEICHOIC ACID--PEPTIDOGLYCAN TEICHOIC ACID TRANSFERASE TAGU"/>
    <property type="match status" value="1"/>
</dbReference>
<evidence type="ECO:0000256" key="12">
    <source>
        <dbReference type="SAM" id="Phobius"/>
    </source>
</evidence>
<name>A0A1H3VL86_9BACI</name>
<proteinExistence type="inferred from homology"/>
<sequence>MTTRKEYKQKNRKKKRKRKVFIAVALIFLLIGIGISSYEYMAGKRDAMGESEGELENSEFKDEFQGVDNKDGKTTVLMLGVDKRSNKETMRTDTIMIAQYDPEENEAKLASLMRDTYVDIPGYGYNKLNAAFAFGGPELLRQTIKKNFGIETEYYSIVDFDGFKQIVDTVAPEGIKVDVEKKMYYKDNAGTINLEPGTQKLNGEELLGYARYRGDAFSDFGRVKRQQEVIQLMKDELVSAKGLLKVPRLIGTLQPYIDTNIDSGKMVGLGKDFIFNAPDNIDTLRVPVEGSYWDERYSHAGAVLAHDEKKNREALQEFFQLEDKTTE</sequence>
<evidence type="ECO:0000313" key="14">
    <source>
        <dbReference type="EMBL" id="SDZ74898.1"/>
    </source>
</evidence>
<evidence type="ECO:0000256" key="3">
    <source>
        <dbReference type="ARBA" id="ARBA00022475"/>
    </source>
</evidence>
<dbReference type="InterPro" id="IPR050922">
    <property type="entry name" value="LytR/CpsA/Psr_CW_biosynth"/>
</dbReference>
<evidence type="ECO:0000256" key="7">
    <source>
        <dbReference type="ARBA" id="ARBA00023015"/>
    </source>
</evidence>
<dbReference type="AlphaFoldDB" id="A0A1H3VL86"/>
<feature type="domain" description="Cell envelope-related transcriptional attenuator" evidence="13">
    <location>
        <begin position="91"/>
        <end position="236"/>
    </location>
</feature>
<dbReference type="RefSeq" id="WP_093041908.1">
    <property type="nucleotide sequence ID" value="NZ_FNQR01000001.1"/>
</dbReference>
<comment type="subcellular location">
    <subcellularLocation>
        <location evidence="1">Cell membrane</location>
        <topology evidence="1">Single-pass type II membrane protein</topology>
    </subcellularLocation>
</comment>
<evidence type="ECO:0000256" key="6">
    <source>
        <dbReference type="ARBA" id="ARBA00022989"/>
    </source>
</evidence>
<dbReference type="Gene3D" id="3.40.630.190">
    <property type="entry name" value="LCP protein"/>
    <property type="match status" value="1"/>
</dbReference>
<keyword evidence="4 12" id="KW-0812">Transmembrane</keyword>
<keyword evidence="8 12" id="KW-0472">Membrane</keyword>
<evidence type="ECO:0000256" key="2">
    <source>
        <dbReference type="ARBA" id="ARBA00006068"/>
    </source>
</evidence>
<gene>
    <name evidence="14" type="ORF">SAMN05421743_10148</name>
</gene>
<dbReference type="GO" id="GO:0005886">
    <property type="term" value="C:plasma membrane"/>
    <property type="evidence" value="ECO:0007669"/>
    <property type="project" value="UniProtKB-SubCell"/>
</dbReference>
<protein>
    <recommendedName>
        <fullName evidence="11">Regulatory protein MsrR</fullName>
    </recommendedName>
</protein>
<dbReference type="Pfam" id="PF03816">
    <property type="entry name" value="LytR_cpsA_psr"/>
    <property type="match status" value="1"/>
</dbReference>
<evidence type="ECO:0000256" key="1">
    <source>
        <dbReference type="ARBA" id="ARBA00004401"/>
    </source>
</evidence>
<comment type="function">
    <text evidence="10">Involved in SarA attenuation. Affects resistance to oxacillin and teicoplanin, as well as the synthesis of virulence factors.</text>
</comment>
<evidence type="ECO:0000256" key="11">
    <source>
        <dbReference type="ARBA" id="ARBA00040752"/>
    </source>
</evidence>
<keyword evidence="3" id="KW-1003">Cell membrane</keyword>
<dbReference type="STRING" id="571932.SAMN05421743_10148"/>
<evidence type="ECO:0000256" key="5">
    <source>
        <dbReference type="ARBA" id="ARBA00022968"/>
    </source>
</evidence>
<dbReference type="InterPro" id="IPR004474">
    <property type="entry name" value="LytR_CpsA_psr"/>
</dbReference>